<dbReference type="InterPro" id="IPR029000">
    <property type="entry name" value="Cyclophilin-like_dom_sf"/>
</dbReference>
<dbReference type="EMBL" id="CAFBQG010000079">
    <property type="protein sequence ID" value="CAB5049183.1"/>
    <property type="molecule type" value="Genomic_DNA"/>
</dbReference>
<evidence type="ECO:0000313" key="7">
    <source>
        <dbReference type="EMBL" id="CAB4800685.1"/>
    </source>
</evidence>
<evidence type="ECO:0000313" key="10">
    <source>
        <dbReference type="EMBL" id="CAB5049183.1"/>
    </source>
</evidence>
<accession>A0A6J6QBP6</accession>
<gene>
    <name evidence="6" type="ORF">UFOPK2648_00630</name>
    <name evidence="7" type="ORF">UFOPK3037_00619</name>
    <name evidence="8" type="ORF">UFOPK3278_01338</name>
    <name evidence="4" type="ORF">UFOPK3406_00472</name>
    <name evidence="5" type="ORF">UFOPK3925_01102</name>
    <name evidence="9" type="ORF">UFOPK4097_00825</name>
    <name evidence="10" type="ORF">UFOPK4301_00750</name>
</gene>
<evidence type="ECO:0000313" key="9">
    <source>
        <dbReference type="EMBL" id="CAB5019251.1"/>
    </source>
</evidence>
<evidence type="ECO:0000313" key="5">
    <source>
        <dbReference type="EMBL" id="CAB4342225.1"/>
    </source>
</evidence>
<dbReference type="GO" id="GO:0003755">
    <property type="term" value="F:peptidyl-prolyl cis-trans isomerase activity"/>
    <property type="evidence" value="ECO:0007669"/>
    <property type="project" value="InterPro"/>
</dbReference>
<keyword evidence="2" id="KW-0472">Membrane</keyword>
<evidence type="ECO:0000313" key="8">
    <source>
        <dbReference type="EMBL" id="CAB4850869.1"/>
    </source>
</evidence>
<dbReference type="PROSITE" id="PS50072">
    <property type="entry name" value="CSA_PPIASE_2"/>
    <property type="match status" value="1"/>
</dbReference>
<dbReference type="PANTHER" id="PTHR45625:SF3">
    <property type="entry name" value="PEPTIDYL-PROLYL CIS-TRANS ISOMERASE B-RELATED"/>
    <property type="match status" value="1"/>
</dbReference>
<evidence type="ECO:0000256" key="1">
    <source>
        <dbReference type="SAM" id="MobiDB-lite"/>
    </source>
</evidence>
<keyword evidence="2" id="KW-1133">Transmembrane helix</keyword>
<reference evidence="6" key="1">
    <citation type="submission" date="2020-05" db="EMBL/GenBank/DDBJ databases">
        <authorList>
            <person name="Chiriac C."/>
            <person name="Salcher M."/>
            <person name="Ghai R."/>
            <person name="Kavagutti S V."/>
        </authorList>
    </citation>
    <scope>NUCLEOTIDE SEQUENCE</scope>
</reference>
<proteinExistence type="predicted"/>
<dbReference type="InterPro" id="IPR044666">
    <property type="entry name" value="Cyclophilin_A-like"/>
</dbReference>
<evidence type="ECO:0000256" key="2">
    <source>
        <dbReference type="SAM" id="Phobius"/>
    </source>
</evidence>
<sequence length="264" mass="27419">MPSKRERELARAKFQRQQERRAERRVRNRYLQILGVVAGVVALFALVNYQNNASDQVAASPSDSAAPAPAAISTNAPIAGCQAPAVVRADNITYGSATADLPTASAFTLDTNCGAIEFAADQKAPTTVGTIAWLADSGFYNNTSCHRLTTQGIFVLQCGDPAGDGTGGPGFSFADENLPTAGADGNYIYPRGTVAMANSGPNTNGSQFFLVYQDSPLPPNYSVWGNITAGLDVLDNVASAGVLNGSSDGLPSQAVVINKASTTP</sequence>
<dbReference type="Gene3D" id="2.40.100.10">
    <property type="entry name" value="Cyclophilin-like"/>
    <property type="match status" value="1"/>
</dbReference>
<dbReference type="EMBL" id="CAFAAO010000006">
    <property type="protein sequence ID" value="CAB4800685.1"/>
    <property type="molecule type" value="Genomic_DNA"/>
</dbReference>
<dbReference type="Pfam" id="PF00160">
    <property type="entry name" value="Pro_isomerase"/>
    <property type="match status" value="1"/>
</dbReference>
<dbReference type="InterPro" id="IPR002130">
    <property type="entry name" value="Cyclophilin-type_PPIase_dom"/>
</dbReference>
<dbReference type="CDD" id="cd00317">
    <property type="entry name" value="cyclophilin"/>
    <property type="match status" value="1"/>
</dbReference>
<dbReference type="PRINTS" id="PR00153">
    <property type="entry name" value="CSAPPISMRASE"/>
</dbReference>
<evidence type="ECO:0000259" key="3">
    <source>
        <dbReference type="PROSITE" id="PS50072"/>
    </source>
</evidence>
<evidence type="ECO:0000313" key="4">
    <source>
        <dbReference type="EMBL" id="CAB4334420.1"/>
    </source>
</evidence>
<name>A0A6J6QBP6_9ZZZZ</name>
<feature type="domain" description="PPIase cyclophilin-type" evidence="3">
    <location>
        <begin position="121"/>
        <end position="262"/>
    </location>
</feature>
<evidence type="ECO:0000313" key="6">
    <source>
        <dbReference type="EMBL" id="CAB4706595.1"/>
    </source>
</evidence>
<dbReference type="EMBL" id="CAEZYC010000026">
    <property type="protein sequence ID" value="CAB4706595.1"/>
    <property type="molecule type" value="Genomic_DNA"/>
</dbReference>
<dbReference type="EMBL" id="CAFBIX010000083">
    <property type="protein sequence ID" value="CAB4850869.1"/>
    <property type="molecule type" value="Genomic_DNA"/>
</dbReference>
<dbReference type="AlphaFoldDB" id="A0A6J6QBP6"/>
<organism evidence="6">
    <name type="scientific">freshwater metagenome</name>
    <dbReference type="NCBI Taxonomy" id="449393"/>
    <lineage>
        <taxon>unclassified sequences</taxon>
        <taxon>metagenomes</taxon>
        <taxon>ecological metagenomes</taxon>
    </lineage>
</organism>
<dbReference type="PANTHER" id="PTHR45625">
    <property type="entry name" value="PEPTIDYL-PROLYL CIS-TRANS ISOMERASE-RELATED"/>
    <property type="match status" value="1"/>
</dbReference>
<dbReference type="EMBL" id="CAESAD010000008">
    <property type="protein sequence ID" value="CAB4342225.1"/>
    <property type="molecule type" value="Genomic_DNA"/>
</dbReference>
<dbReference type="EMBL" id="CAESAI010000007">
    <property type="protein sequence ID" value="CAB4334420.1"/>
    <property type="molecule type" value="Genomic_DNA"/>
</dbReference>
<protein>
    <submittedName>
        <fullName evidence="6">Unannotated protein</fullName>
    </submittedName>
</protein>
<dbReference type="EMBL" id="CAFBPK010000011">
    <property type="protein sequence ID" value="CAB5019251.1"/>
    <property type="molecule type" value="Genomic_DNA"/>
</dbReference>
<dbReference type="SUPFAM" id="SSF50891">
    <property type="entry name" value="Cyclophilin-like"/>
    <property type="match status" value="1"/>
</dbReference>
<keyword evidence="2" id="KW-0812">Transmembrane</keyword>
<feature type="transmembrane region" description="Helical" evidence="2">
    <location>
        <begin position="30"/>
        <end position="49"/>
    </location>
</feature>
<feature type="region of interest" description="Disordered" evidence="1">
    <location>
        <begin position="1"/>
        <end position="21"/>
    </location>
</feature>